<gene>
    <name evidence="4" type="ORF">IP90_02281</name>
</gene>
<evidence type="ECO:0000313" key="5">
    <source>
        <dbReference type="Proteomes" id="UP000315167"/>
    </source>
</evidence>
<dbReference type="SUPFAM" id="SSF52172">
    <property type="entry name" value="CheY-like"/>
    <property type="match status" value="1"/>
</dbReference>
<organism evidence="4 5">
    <name type="scientific">Luteimonas cucumeris</name>
    <dbReference type="NCBI Taxonomy" id="985012"/>
    <lineage>
        <taxon>Bacteria</taxon>
        <taxon>Pseudomonadati</taxon>
        <taxon>Pseudomonadota</taxon>
        <taxon>Gammaproteobacteria</taxon>
        <taxon>Lysobacterales</taxon>
        <taxon>Lysobacteraceae</taxon>
        <taxon>Luteimonas</taxon>
    </lineage>
</organism>
<evidence type="ECO:0000313" key="4">
    <source>
        <dbReference type="EMBL" id="TWI01721.1"/>
    </source>
</evidence>
<reference evidence="4 5" key="1">
    <citation type="journal article" date="2015" name="Stand. Genomic Sci.">
        <title>Genomic Encyclopedia of Bacterial and Archaeal Type Strains, Phase III: the genomes of soil and plant-associated and newly described type strains.</title>
        <authorList>
            <person name="Whitman W.B."/>
            <person name="Woyke T."/>
            <person name="Klenk H.P."/>
            <person name="Zhou Y."/>
            <person name="Lilburn T.G."/>
            <person name="Beck B.J."/>
            <person name="De Vos P."/>
            <person name="Vandamme P."/>
            <person name="Eisen J.A."/>
            <person name="Garrity G."/>
            <person name="Hugenholtz P."/>
            <person name="Kyrpides N.C."/>
        </authorList>
    </citation>
    <scope>NUCLEOTIDE SEQUENCE [LARGE SCALE GENOMIC DNA]</scope>
    <source>
        <strain evidence="4 5">CGMCC 1.10821</strain>
    </source>
</reference>
<dbReference type="InterPro" id="IPR050595">
    <property type="entry name" value="Bact_response_regulator"/>
</dbReference>
<name>A0A562L267_9GAMM</name>
<evidence type="ECO:0000259" key="3">
    <source>
        <dbReference type="PROSITE" id="PS50110"/>
    </source>
</evidence>
<dbReference type="EMBL" id="VLKN01000005">
    <property type="protein sequence ID" value="TWI01721.1"/>
    <property type="molecule type" value="Genomic_DNA"/>
</dbReference>
<dbReference type="OrthoDB" id="9784719at2"/>
<comment type="caution">
    <text evidence="4">The sequence shown here is derived from an EMBL/GenBank/DDBJ whole genome shotgun (WGS) entry which is preliminary data.</text>
</comment>
<dbReference type="AlphaFoldDB" id="A0A562L267"/>
<dbReference type="Proteomes" id="UP000315167">
    <property type="component" value="Unassembled WGS sequence"/>
</dbReference>
<dbReference type="InterPro" id="IPR001789">
    <property type="entry name" value="Sig_transdc_resp-reg_receiver"/>
</dbReference>
<sequence>MMALRILMVEDDAMLGPLVAGALVEEGYEVLLVPDGPAALDILRSTAAIDVVFSDVSMPNGISGIELLEHVDRLQPQARCIIASGYAKVQLPPLPPRAVFLPKPYRIPQLVAALAS</sequence>
<evidence type="ECO:0000256" key="1">
    <source>
        <dbReference type="ARBA" id="ARBA00022553"/>
    </source>
</evidence>
<accession>A0A562L267</accession>
<keyword evidence="1 2" id="KW-0597">Phosphoprotein</keyword>
<dbReference type="InterPro" id="IPR011006">
    <property type="entry name" value="CheY-like_superfamily"/>
</dbReference>
<dbReference type="Pfam" id="PF00072">
    <property type="entry name" value="Response_reg"/>
    <property type="match status" value="1"/>
</dbReference>
<proteinExistence type="predicted"/>
<dbReference type="PANTHER" id="PTHR44591:SF21">
    <property type="entry name" value="TWO-COMPONENT RESPONSE REGULATOR"/>
    <property type="match status" value="1"/>
</dbReference>
<keyword evidence="5" id="KW-1185">Reference proteome</keyword>
<dbReference type="PANTHER" id="PTHR44591">
    <property type="entry name" value="STRESS RESPONSE REGULATOR PROTEIN 1"/>
    <property type="match status" value="1"/>
</dbReference>
<dbReference type="SMART" id="SM00448">
    <property type="entry name" value="REC"/>
    <property type="match status" value="1"/>
</dbReference>
<dbReference type="Gene3D" id="3.40.50.2300">
    <property type="match status" value="1"/>
</dbReference>
<feature type="domain" description="Response regulatory" evidence="3">
    <location>
        <begin position="5"/>
        <end position="116"/>
    </location>
</feature>
<dbReference type="RefSeq" id="WP_144899774.1">
    <property type="nucleotide sequence ID" value="NZ_VLKN01000005.1"/>
</dbReference>
<evidence type="ECO:0000256" key="2">
    <source>
        <dbReference type="PROSITE-ProRule" id="PRU00169"/>
    </source>
</evidence>
<protein>
    <submittedName>
        <fullName evidence="4">Response regulator receiver domain-containing protein</fullName>
    </submittedName>
</protein>
<dbReference type="GO" id="GO:0000160">
    <property type="term" value="P:phosphorelay signal transduction system"/>
    <property type="evidence" value="ECO:0007669"/>
    <property type="project" value="InterPro"/>
</dbReference>
<feature type="modified residue" description="4-aspartylphosphate" evidence="2">
    <location>
        <position position="55"/>
    </location>
</feature>
<dbReference type="PROSITE" id="PS50110">
    <property type="entry name" value="RESPONSE_REGULATORY"/>
    <property type="match status" value="1"/>
</dbReference>